<dbReference type="SMART" id="SM00347">
    <property type="entry name" value="HTH_MARR"/>
    <property type="match status" value="1"/>
</dbReference>
<evidence type="ECO:0000259" key="3">
    <source>
        <dbReference type="PROSITE" id="PS51186"/>
    </source>
</evidence>
<keyword evidence="5" id="KW-1185">Reference proteome</keyword>
<dbReference type="Proteomes" id="UP000628984">
    <property type="component" value="Unassembled WGS sequence"/>
</dbReference>
<dbReference type="AlphaFoldDB" id="A0A918IR85"/>
<evidence type="ECO:0000313" key="4">
    <source>
        <dbReference type="EMBL" id="GGW27591.1"/>
    </source>
</evidence>
<dbReference type="InterPro" id="IPR000835">
    <property type="entry name" value="HTH_MarR-typ"/>
</dbReference>
<dbReference type="PANTHER" id="PTHR43877:SF2">
    <property type="entry name" value="AMINOALKYLPHOSPHONATE N-ACETYLTRANSFERASE-RELATED"/>
    <property type="match status" value="1"/>
</dbReference>
<dbReference type="InterPro" id="IPR036388">
    <property type="entry name" value="WH-like_DNA-bd_sf"/>
</dbReference>
<dbReference type="PANTHER" id="PTHR43877">
    <property type="entry name" value="AMINOALKYLPHOSPHONATE N-ACETYLTRANSFERASE-RELATED-RELATED"/>
    <property type="match status" value="1"/>
</dbReference>
<keyword evidence="2" id="KW-0012">Acyltransferase</keyword>
<dbReference type="PROSITE" id="PS51186">
    <property type="entry name" value="GNAT"/>
    <property type="match status" value="1"/>
</dbReference>
<accession>A0A918IR85</accession>
<dbReference type="Pfam" id="PF00583">
    <property type="entry name" value="Acetyltransf_1"/>
    <property type="match status" value="1"/>
</dbReference>
<evidence type="ECO:0000256" key="1">
    <source>
        <dbReference type="ARBA" id="ARBA00022679"/>
    </source>
</evidence>
<name>A0A918IR85_9RHOB</name>
<evidence type="ECO:0000313" key="5">
    <source>
        <dbReference type="Proteomes" id="UP000628984"/>
    </source>
</evidence>
<sequence>MPEPQLDRLLRFTRTIAAEEAGREAALAARGRPMGPLRALMAIGAAGMDVGALRDHLTLDSGLMSRQLRQLEEDGLITVTPDPEDARRRRAACTPAGLAEIAACQQLTRDRAAELHDLLDGDETLLAAMDRVATLLAAHRMRLRLIDPDSAEAAACLRAYYTELSGRFGLPFTPGTDPDPGALRPPRGAFLMAEHGEDRLGCVSLRGDGLGRAEIKCLWVSPDHRGVGLGRRLMAAAETEARRLGLTRLRLDTSRHLPEALTLYRRAGWQEIPRYNDNPFAHHWFEKQL</sequence>
<dbReference type="EMBL" id="BMYQ01000003">
    <property type="protein sequence ID" value="GGW27591.1"/>
    <property type="molecule type" value="Genomic_DNA"/>
</dbReference>
<dbReference type="SUPFAM" id="SSF55729">
    <property type="entry name" value="Acyl-CoA N-acyltransferases (Nat)"/>
    <property type="match status" value="1"/>
</dbReference>
<dbReference type="Pfam" id="PF12802">
    <property type="entry name" value="MarR_2"/>
    <property type="match status" value="1"/>
</dbReference>
<dbReference type="InterPro" id="IPR036390">
    <property type="entry name" value="WH_DNA-bd_sf"/>
</dbReference>
<dbReference type="Gene3D" id="1.10.10.10">
    <property type="entry name" value="Winged helix-like DNA-binding domain superfamily/Winged helix DNA-binding domain"/>
    <property type="match status" value="1"/>
</dbReference>
<gene>
    <name evidence="4" type="ORF">GCM10011452_15150</name>
</gene>
<dbReference type="SUPFAM" id="SSF46785">
    <property type="entry name" value="Winged helix' DNA-binding domain"/>
    <property type="match status" value="1"/>
</dbReference>
<organism evidence="4 5">
    <name type="scientific">Gemmobacter lanyuensis</name>
    <dbReference type="NCBI Taxonomy" id="1054497"/>
    <lineage>
        <taxon>Bacteria</taxon>
        <taxon>Pseudomonadati</taxon>
        <taxon>Pseudomonadota</taxon>
        <taxon>Alphaproteobacteria</taxon>
        <taxon>Rhodobacterales</taxon>
        <taxon>Paracoccaceae</taxon>
        <taxon>Gemmobacter</taxon>
    </lineage>
</organism>
<dbReference type="RefSeq" id="WP_189633243.1">
    <property type="nucleotide sequence ID" value="NZ_BMYQ01000003.1"/>
</dbReference>
<dbReference type="InterPro" id="IPR050832">
    <property type="entry name" value="Bact_Acetyltransf"/>
</dbReference>
<comment type="caution">
    <text evidence="4">The sequence shown here is derived from an EMBL/GenBank/DDBJ whole genome shotgun (WGS) entry which is preliminary data.</text>
</comment>
<protein>
    <submittedName>
        <fullName evidence="4">PadR family transcriptional regulator</fullName>
    </submittedName>
</protein>
<feature type="domain" description="N-acetyltransferase" evidence="3">
    <location>
        <begin position="141"/>
        <end position="289"/>
    </location>
</feature>
<dbReference type="GO" id="GO:0016747">
    <property type="term" value="F:acyltransferase activity, transferring groups other than amino-acyl groups"/>
    <property type="evidence" value="ECO:0007669"/>
    <property type="project" value="InterPro"/>
</dbReference>
<dbReference type="GO" id="GO:0003700">
    <property type="term" value="F:DNA-binding transcription factor activity"/>
    <property type="evidence" value="ECO:0007669"/>
    <property type="project" value="InterPro"/>
</dbReference>
<reference evidence="4" key="2">
    <citation type="submission" date="2020-09" db="EMBL/GenBank/DDBJ databases">
        <authorList>
            <person name="Sun Q."/>
            <person name="Kim S."/>
        </authorList>
    </citation>
    <scope>NUCLEOTIDE SEQUENCE</scope>
    <source>
        <strain evidence="4">KCTC 23714</strain>
    </source>
</reference>
<dbReference type="CDD" id="cd04301">
    <property type="entry name" value="NAT_SF"/>
    <property type="match status" value="1"/>
</dbReference>
<keyword evidence="1" id="KW-0808">Transferase</keyword>
<proteinExistence type="predicted"/>
<evidence type="ECO:0000256" key="2">
    <source>
        <dbReference type="ARBA" id="ARBA00023315"/>
    </source>
</evidence>
<dbReference type="InterPro" id="IPR000182">
    <property type="entry name" value="GNAT_dom"/>
</dbReference>
<reference evidence="4" key="1">
    <citation type="journal article" date="2014" name="Int. J. Syst. Evol. Microbiol.">
        <title>Complete genome sequence of Corynebacterium casei LMG S-19264T (=DSM 44701T), isolated from a smear-ripened cheese.</title>
        <authorList>
            <consortium name="US DOE Joint Genome Institute (JGI-PGF)"/>
            <person name="Walter F."/>
            <person name="Albersmeier A."/>
            <person name="Kalinowski J."/>
            <person name="Ruckert C."/>
        </authorList>
    </citation>
    <scope>NUCLEOTIDE SEQUENCE</scope>
    <source>
        <strain evidence="4">KCTC 23714</strain>
    </source>
</reference>
<dbReference type="Gene3D" id="3.40.630.30">
    <property type="match status" value="1"/>
</dbReference>
<dbReference type="InterPro" id="IPR016181">
    <property type="entry name" value="Acyl_CoA_acyltransferase"/>
</dbReference>